<proteinExistence type="predicted"/>
<feature type="region of interest" description="Disordered" evidence="1">
    <location>
        <begin position="48"/>
        <end position="90"/>
    </location>
</feature>
<evidence type="ECO:0000313" key="5">
    <source>
        <dbReference type="Proteomes" id="UP000325313"/>
    </source>
</evidence>
<dbReference type="Proteomes" id="UP000325313">
    <property type="component" value="Unassembled WGS sequence"/>
</dbReference>
<dbReference type="EMBL" id="VSWC01000118">
    <property type="protein sequence ID" value="KAA1083988.1"/>
    <property type="molecule type" value="Genomic_DNA"/>
</dbReference>
<reference evidence="4 5" key="1">
    <citation type="submission" date="2019-05" db="EMBL/GenBank/DDBJ databases">
        <title>Emergence of the Ug99 lineage of the wheat stem rust pathogen through somatic hybridization.</title>
        <authorList>
            <person name="Li F."/>
            <person name="Upadhyaya N.M."/>
            <person name="Sperschneider J."/>
            <person name="Matny O."/>
            <person name="Nguyen-Phuc H."/>
            <person name="Mago R."/>
            <person name="Raley C."/>
            <person name="Miller M.E."/>
            <person name="Silverstein K.A.T."/>
            <person name="Henningsen E."/>
            <person name="Hirsch C.D."/>
            <person name="Visser B."/>
            <person name="Pretorius Z.A."/>
            <person name="Steffenson B.J."/>
            <person name="Schwessinger B."/>
            <person name="Dodds P.N."/>
            <person name="Figueroa M."/>
        </authorList>
    </citation>
    <scope>NUCLEOTIDE SEQUENCE [LARGE SCALE GENOMIC DNA]</scope>
    <source>
        <strain evidence="3">21-0</strain>
        <strain evidence="2 5">Ug99</strain>
    </source>
</reference>
<name>A0A5B0LTA1_PUCGR</name>
<accession>A0A5B0LTA1</accession>
<comment type="caution">
    <text evidence="2">The sequence shown here is derived from an EMBL/GenBank/DDBJ whole genome shotgun (WGS) entry which is preliminary data.</text>
</comment>
<protein>
    <submittedName>
        <fullName evidence="2">Uncharacterized protein</fullName>
    </submittedName>
</protein>
<gene>
    <name evidence="3" type="ORF">PGT21_013724</name>
    <name evidence="2" type="ORF">PGTUg99_005153</name>
</gene>
<evidence type="ECO:0000313" key="2">
    <source>
        <dbReference type="EMBL" id="KAA1066888.1"/>
    </source>
</evidence>
<dbReference type="EMBL" id="VDEP01000508">
    <property type="protein sequence ID" value="KAA1066888.1"/>
    <property type="molecule type" value="Genomic_DNA"/>
</dbReference>
<evidence type="ECO:0000256" key="1">
    <source>
        <dbReference type="SAM" id="MobiDB-lite"/>
    </source>
</evidence>
<dbReference type="AlphaFoldDB" id="A0A5B0LTA1"/>
<evidence type="ECO:0000313" key="4">
    <source>
        <dbReference type="Proteomes" id="UP000324748"/>
    </source>
</evidence>
<dbReference type="Proteomes" id="UP000324748">
    <property type="component" value="Unassembled WGS sequence"/>
</dbReference>
<keyword evidence="4" id="KW-1185">Reference proteome</keyword>
<evidence type="ECO:0000313" key="3">
    <source>
        <dbReference type="EMBL" id="KAA1083988.1"/>
    </source>
</evidence>
<feature type="compositionally biased region" description="Polar residues" evidence="1">
    <location>
        <begin position="71"/>
        <end position="90"/>
    </location>
</feature>
<sequence>MYYSGCYSDRYPTTAYASDPAVPNPAYASWCPRSFLAPWQSAVNPEVCQCPDSRTSRKSTSIKKSDEKQHTNSINSLDNKINPQQLYNHL</sequence>
<organism evidence="2 5">
    <name type="scientific">Puccinia graminis f. sp. tritici</name>
    <dbReference type="NCBI Taxonomy" id="56615"/>
    <lineage>
        <taxon>Eukaryota</taxon>
        <taxon>Fungi</taxon>
        <taxon>Dikarya</taxon>
        <taxon>Basidiomycota</taxon>
        <taxon>Pucciniomycotina</taxon>
        <taxon>Pucciniomycetes</taxon>
        <taxon>Pucciniales</taxon>
        <taxon>Pucciniaceae</taxon>
        <taxon>Puccinia</taxon>
    </lineage>
</organism>